<dbReference type="EC" id="1.1.3.20" evidence="5"/>
<dbReference type="InterPro" id="IPR007867">
    <property type="entry name" value="GMC_OxRtase_C"/>
</dbReference>
<name>A0A9E7BYW0_9ACTN</name>
<dbReference type="AlphaFoldDB" id="A0A9E7BYW0"/>
<evidence type="ECO:0000256" key="8">
    <source>
        <dbReference type="ARBA" id="ARBA00022827"/>
    </source>
</evidence>
<dbReference type="Pfam" id="PF00732">
    <property type="entry name" value="GMC_oxred_N"/>
    <property type="match status" value="1"/>
</dbReference>
<dbReference type="Pfam" id="PF05199">
    <property type="entry name" value="GMC_oxred_C"/>
    <property type="match status" value="1"/>
</dbReference>
<sequence length="658" mass="69332">MEITTPAPDSAADLDTAVLTAVCDTLLPSLPSDAPGALGDYLRRGASDRGIPQAVAAAVPGLPPHVCTAVAGLVARLAAAGFAGLPLEERTARLRTAGDEVPQGRLALKQLKGMVFGRLFGSFDEDLRNPVWEAVGFPGPVSPAPSPEQAPKVIPIEPVSGEHAVLTADVCIVGSGAGGSVLAARLAEAGRDVLVLEAGPYRNEADFRQLEAEGAEMYLGGGLMWSHDGAMGLLAGSTLGGGTVINSMISRPAPAEVLADWARDGLDGVDEPEFQACLERVNERLNVNSEATHFNRNAEVLIEGLSACGLDHHRMARNASLDDDPRMCGYCNAGCQQGCKRSTLRTYLEDAAAAGARFVVDCFAERVTTADGRATGVDAVVTNRETGTVTRLRVDAPEVVVAAGGIESPALLLRSGIGGDAVGANLRLHPSYMVSGVYDEPVEAWNGQVITVMSFDFMDLEGGGGFFIAPLGLSPATWGGQSPWTDGAASREHFRKFPHIAAWHAISHDHGAGRVVLGPDDRALVQWGLEDEVDRRVAGLGHVELAKLHRAAGAKEVFTFHFTERRWREGEDFEAFLDELRDAPAEDVTAYSAHQMGACRMGADRRVAVADGRGELHDVAGVWIGDGSALPTAPGVNPMITIMALAERTAIRMLEAAS</sequence>
<dbReference type="GO" id="GO:0046577">
    <property type="term" value="F:long-chain-alcohol oxidase activity"/>
    <property type="evidence" value="ECO:0007669"/>
    <property type="project" value="UniProtKB-EC"/>
</dbReference>
<dbReference type="Pfam" id="PF13450">
    <property type="entry name" value="NAD_binding_8"/>
    <property type="match status" value="1"/>
</dbReference>
<comment type="catalytic activity">
    <reaction evidence="1">
        <text>a long-chain primary fatty alcohol + O2 = a long-chain fatty aldehyde + H2O2</text>
        <dbReference type="Rhea" id="RHEA:22756"/>
        <dbReference type="ChEBI" id="CHEBI:15379"/>
        <dbReference type="ChEBI" id="CHEBI:16240"/>
        <dbReference type="ChEBI" id="CHEBI:17176"/>
        <dbReference type="ChEBI" id="CHEBI:77396"/>
        <dbReference type="EC" id="1.1.3.20"/>
    </reaction>
</comment>
<evidence type="ECO:0000256" key="1">
    <source>
        <dbReference type="ARBA" id="ARBA00000920"/>
    </source>
</evidence>
<organism evidence="14 15">
    <name type="scientific">Capillimicrobium parvum</name>
    <dbReference type="NCBI Taxonomy" id="2884022"/>
    <lineage>
        <taxon>Bacteria</taxon>
        <taxon>Bacillati</taxon>
        <taxon>Actinomycetota</taxon>
        <taxon>Thermoleophilia</taxon>
        <taxon>Solirubrobacterales</taxon>
        <taxon>Capillimicrobiaceae</taxon>
        <taxon>Capillimicrobium</taxon>
    </lineage>
</organism>
<dbReference type="GO" id="GO:0050660">
    <property type="term" value="F:flavin adenine dinucleotide binding"/>
    <property type="evidence" value="ECO:0007669"/>
    <property type="project" value="InterPro"/>
</dbReference>
<evidence type="ECO:0000256" key="4">
    <source>
        <dbReference type="ARBA" id="ARBA00010790"/>
    </source>
</evidence>
<evidence type="ECO:0000256" key="10">
    <source>
        <dbReference type="ARBA" id="ARBA00023002"/>
    </source>
</evidence>
<evidence type="ECO:0000256" key="2">
    <source>
        <dbReference type="ARBA" id="ARBA00003842"/>
    </source>
</evidence>
<comment type="function">
    <text evidence="2">Long-chain fatty alcohol oxidase involved in the omega-oxidation pathway of lipid degradation.</text>
</comment>
<dbReference type="KEGG" id="sbae:DSM104329_00188"/>
<keyword evidence="7" id="KW-0812">Transmembrane</keyword>
<evidence type="ECO:0000313" key="15">
    <source>
        <dbReference type="Proteomes" id="UP001162834"/>
    </source>
</evidence>
<proteinExistence type="inferred from homology"/>
<keyword evidence="8" id="KW-0274">FAD</keyword>
<dbReference type="InterPro" id="IPR036188">
    <property type="entry name" value="FAD/NAD-bd_sf"/>
</dbReference>
<protein>
    <recommendedName>
        <fullName evidence="5">long-chain-alcohol oxidase</fullName>
        <ecNumber evidence="5">1.1.3.20</ecNumber>
    </recommendedName>
</protein>
<keyword evidence="9" id="KW-1133">Transmembrane helix</keyword>
<feature type="domain" description="Glucose-methanol-choline oxidoreductase C-terminal" evidence="13">
    <location>
        <begin position="546"/>
        <end position="646"/>
    </location>
</feature>
<evidence type="ECO:0000256" key="7">
    <source>
        <dbReference type="ARBA" id="ARBA00022692"/>
    </source>
</evidence>
<evidence type="ECO:0000259" key="12">
    <source>
        <dbReference type="Pfam" id="PF00732"/>
    </source>
</evidence>
<dbReference type="SUPFAM" id="SSF51905">
    <property type="entry name" value="FAD/NAD(P)-binding domain"/>
    <property type="match status" value="1"/>
</dbReference>
<dbReference type="PANTHER" id="PTHR46056">
    <property type="entry name" value="LONG-CHAIN-ALCOHOL OXIDASE"/>
    <property type="match status" value="1"/>
</dbReference>
<dbReference type="EMBL" id="CP087164">
    <property type="protein sequence ID" value="UGS33823.1"/>
    <property type="molecule type" value="Genomic_DNA"/>
</dbReference>
<reference evidence="14" key="1">
    <citation type="journal article" date="2022" name="Int. J. Syst. Evol. Microbiol.">
        <title>Pseudomonas aegrilactucae sp. nov. and Pseudomonas morbosilactucae sp. nov., pathogens causing bacterial rot of lettuce in Japan.</title>
        <authorList>
            <person name="Sawada H."/>
            <person name="Fujikawa T."/>
            <person name="Satou M."/>
        </authorList>
    </citation>
    <scope>NUCLEOTIDE SEQUENCE</scope>
    <source>
        <strain evidence="14">0166_1</strain>
    </source>
</reference>
<evidence type="ECO:0000256" key="11">
    <source>
        <dbReference type="ARBA" id="ARBA00023136"/>
    </source>
</evidence>
<evidence type="ECO:0000256" key="9">
    <source>
        <dbReference type="ARBA" id="ARBA00022989"/>
    </source>
</evidence>
<evidence type="ECO:0000256" key="3">
    <source>
        <dbReference type="ARBA" id="ARBA00004370"/>
    </source>
</evidence>
<dbReference type="InterPro" id="IPR012400">
    <property type="entry name" value="Long_Oxdase"/>
</dbReference>
<evidence type="ECO:0000256" key="5">
    <source>
        <dbReference type="ARBA" id="ARBA00013125"/>
    </source>
</evidence>
<keyword evidence="15" id="KW-1185">Reference proteome</keyword>
<evidence type="ECO:0000259" key="13">
    <source>
        <dbReference type="Pfam" id="PF05199"/>
    </source>
</evidence>
<evidence type="ECO:0000256" key="6">
    <source>
        <dbReference type="ARBA" id="ARBA00022630"/>
    </source>
</evidence>
<gene>
    <name evidence="14" type="primary">betA_2</name>
    <name evidence="14" type="ORF">DSM104329_00188</name>
</gene>
<feature type="domain" description="Glucose-methanol-choline oxidoreductase N-terminal" evidence="12">
    <location>
        <begin position="216"/>
        <end position="430"/>
    </location>
</feature>
<keyword evidence="6" id="KW-0285">Flavoprotein</keyword>
<dbReference type="Proteomes" id="UP001162834">
    <property type="component" value="Chromosome"/>
</dbReference>
<dbReference type="PIRSF" id="PIRSF028937">
    <property type="entry name" value="Lg_Ch_AO"/>
    <property type="match status" value="1"/>
</dbReference>
<evidence type="ECO:0000313" key="14">
    <source>
        <dbReference type="EMBL" id="UGS33823.1"/>
    </source>
</evidence>
<keyword evidence="10 14" id="KW-0560">Oxidoreductase</keyword>
<dbReference type="InterPro" id="IPR000172">
    <property type="entry name" value="GMC_OxRdtase_N"/>
</dbReference>
<keyword evidence="11" id="KW-0472">Membrane</keyword>
<dbReference type="GO" id="GO:0016020">
    <property type="term" value="C:membrane"/>
    <property type="evidence" value="ECO:0007669"/>
    <property type="project" value="UniProtKB-SubCell"/>
</dbReference>
<accession>A0A9E7BYW0</accession>
<comment type="subcellular location">
    <subcellularLocation>
        <location evidence="3">Membrane</location>
    </subcellularLocation>
</comment>
<dbReference type="Gene3D" id="3.50.50.60">
    <property type="entry name" value="FAD/NAD(P)-binding domain"/>
    <property type="match status" value="2"/>
</dbReference>
<dbReference type="PANTHER" id="PTHR46056:SF12">
    <property type="entry name" value="LONG-CHAIN-ALCOHOL OXIDASE"/>
    <property type="match status" value="1"/>
</dbReference>
<comment type="similarity">
    <text evidence="4">Belongs to the GMC oxidoreductase family.</text>
</comment>